<dbReference type="EMBL" id="CAEZXA010000066">
    <property type="protein sequence ID" value="CAB4676434.1"/>
    <property type="molecule type" value="Genomic_DNA"/>
</dbReference>
<protein>
    <submittedName>
        <fullName evidence="1">Unannotated protein</fullName>
    </submittedName>
</protein>
<accession>A0A6J6MU59</accession>
<dbReference type="AlphaFoldDB" id="A0A6J6MU59"/>
<sequence length="83" mass="8445">MVATAAKILELKATAVLAMYDLAETSAALEAAVTVAESPAKAIRVASFEAISFAYVLAKPVDCFAVTRVAPEPPAVSVGLPPA</sequence>
<reference evidence="1" key="1">
    <citation type="submission" date="2020-05" db="EMBL/GenBank/DDBJ databases">
        <authorList>
            <person name="Chiriac C."/>
            <person name="Salcher M."/>
            <person name="Ghai R."/>
            <person name="Kavagutti S V."/>
        </authorList>
    </citation>
    <scope>NUCLEOTIDE SEQUENCE</scope>
</reference>
<gene>
    <name evidence="1" type="ORF">UFOPK2334_00864</name>
</gene>
<proteinExistence type="predicted"/>
<organism evidence="1">
    <name type="scientific">freshwater metagenome</name>
    <dbReference type="NCBI Taxonomy" id="449393"/>
    <lineage>
        <taxon>unclassified sequences</taxon>
        <taxon>metagenomes</taxon>
        <taxon>ecological metagenomes</taxon>
    </lineage>
</organism>
<evidence type="ECO:0000313" key="1">
    <source>
        <dbReference type="EMBL" id="CAB4676434.1"/>
    </source>
</evidence>
<name>A0A6J6MU59_9ZZZZ</name>